<organism evidence="1 2">
    <name type="scientific">Naganishia vaughanmartiniae</name>
    <dbReference type="NCBI Taxonomy" id="1424756"/>
    <lineage>
        <taxon>Eukaryota</taxon>
        <taxon>Fungi</taxon>
        <taxon>Dikarya</taxon>
        <taxon>Basidiomycota</taxon>
        <taxon>Agaricomycotina</taxon>
        <taxon>Tremellomycetes</taxon>
        <taxon>Filobasidiales</taxon>
        <taxon>Filobasidiaceae</taxon>
        <taxon>Naganishia</taxon>
    </lineage>
</organism>
<comment type="caution">
    <text evidence="1">The sequence shown here is derived from an EMBL/GenBank/DDBJ whole genome shotgun (WGS) entry which is preliminary data.</text>
</comment>
<proteinExistence type="predicted"/>
<evidence type="ECO:0000313" key="2">
    <source>
        <dbReference type="Proteomes" id="UP001243375"/>
    </source>
</evidence>
<gene>
    <name evidence="1" type="ORF">QFC22_004842</name>
</gene>
<evidence type="ECO:0000313" key="1">
    <source>
        <dbReference type="EMBL" id="KAJ9116400.1"/>
    </source>
</evidence>
<keyword evidence="2" id="KW-1185">Reference proteome</keyword>
<name>A0ACC2WZ39_9TREE</name>
<protein>
    <submittedName>
        <fullName evidence="1">Uncharacterized protein</fullName>
    </submittedName>
</protein>
<accession>A0ACC2WZ39</accession>
<dbReference type="Proteomes" id="UP001243375">
    <property type="component" value="Unassembled WGS sequence"/>
</dbReference>
<dbReference type="EMBL" id="JASBWU010000014">
    <property type="protein sequence ID" value="KAJ9116400.1"/>
    <property type="molecule type" value="Genomic_DNA"/>
</dbReference>
<reference evidence="1" key="1">
    <citation type="submission" date="2023-04" db="EMBL/GenBank/DDBJ databases">
        <title>Draft Genome sequencing of Naganishia species isolated from polar environments using Oxford Nanopore Technology.</title>
        <authorList>
            <person name="Leo P."/>
            <person name="Venkateswaran K."/>
        </authorList>
    </citation>
    <scope>NUCLEOTIDE SEQUENCE</scope>
    <source>
        <strain evidence="1">MNA-CCFEE 5425</strain>
    </source>
</reference>
<sequence length="1905" mass="213282">MAKFRNDIQPLPSMDRPGRLRRTSTTGLAISMRPASSSRVAERPGPSPSSRGPVRADLVKAHIRRPSGIVDAMARSPPPVDSGKPFAEIYSSKMAIDLTTKEVNRHMNVANDTNVRSIEHASAGVHASESLSSTSISRGPEKTTVVMNIHMAAAFDREPVVTDLREIPWAKPGDIIEVCPVQRREWEPHAGMTPASATGGQSLPGGNSPSGGKRQTSAREERETGEGKRTSRSERNRKGPKGHFLFRVGGNDETKLKKLQQPLSLSDSVAEVFGLANRMQVDLVKVSQRGRLTSCRAISFSRQIDPKEVEADFIELTFTGQYLGRSDMWRLGMSLEGRCVYVWEKVEFAGIIKAEVKGIYVKGKRRASALVTPRTKTIFRSKSAQAYLFIQLCREMFEFDEDGERYYEKALYGFMPELFQRWKDAHVNHVVTIVIFARVYYDEQEVEYLNQLGITGREALLHCPHAGYYKDFYRVIVDFETRSEWATILPVLKQQLLETHEAILLNHHLGGDAADEAKIIGRLSFAHEGNVLESINLVLNPFDEHHIDRDLSRTGLSIMVITPGAGYFTVNKTMLRLTTERLLDAGFTIDMICMSQIPLHVTPLFSYWSRPLPQPKKEDDKDSVKAGEIMAELSADTRGRFTSTRMHDLLYWDVPDDGTEEQLIFCEPFKEDRFIPRCKMYEIQMLGLIDHDLTTLALPTLDEDEMAAKASAEAQNLEDEHDAFDESLFVSVYTQPAEPKSKKLPSTPIPAPTILEGSETAKLQSSPPSLAKISSLPTPTLETQSAVLHNSSQHDDVPKDVVADRNGQTSSPKAADLKSLATRSRSTTLSLAETPKSPASTITPEFSGYRKRTISRASAYSELDKQPVIGIVTAPSTPPAHVLKGKSSKSSLAGIPGASKFFNYLMGRTPINSPSPSEAIVTKENASFDKIDRSPSASQPKRVRPIQPADSKRASSTQAGDISEPLLVNKRHAVRDGAHRDRTDSFSKVEPMAIPLNRARNSESGKRVKRPLKKPTYRQKDDEELRDGNLKTPLPMNRSQSEQEGVSRSWQSGQASSWKHREAVRKGDYWRINPCQPRDNNVSKNGRHRRWQFSVPRPTFTQDVKWDSIIAPCCLPLTTDLIPLEEELRTQYREQLYHFACDANQLSFLLRADELRDLPIAVMREMASQRLSQNFQFLVADPWAKDQVTFGQVKGIRTGGASEVLRSARGPLWLSTPNQVHRLDFALENKNTLEVHNFTRKLFYSTEPESYNCLMWPRKRKGYQLSNAVLKYPTRSNDFNYLDRLISGAEEELTDALRYWRTRFLLIPSDQPQPTMKASTGEPLREEEIHIVGAAKLLEMIGKNRWTPLGGKKDNTPPSLLPTWLDPSACVTDPFLMEQLDKVQNGYKLAKPDNQMTIHNATLESIAAAMRDPEKGLPISDRWWQRAAYPDSFQGDAFVTWLQSMYTDITTREQAVEWGQRLQKKGLIEHCNEYHGFLDGYYFYRLAGDYAKTSKKRKGLGWFSKGFADDSASKQLTKNLTVESAADSGHAVAGPVNQFGLTPPELEARESKSKKKRKVNMSQTMILDLDPHHKSDRAEVAILHADVIHNPVNAFHFELNWIGVTAGFLDDIRQRWNNCAEKHGLRLVEAPVEQIKDTEQRCAWRAPSPIRLALAPPAIKDLDERLPEKVRTANYFEYAILTKKFDFVLDVEATTRIPDHIQVEYSYRKAGVFEYSQFIHKSGLALVQCIGGKEGFLWSDNRLFFSASSRYRSGIAARGGPTPINAATSRLSNNNNSATSLNNIYVPPLAVNASFPTTIHTAAPSGYLPGQPLTKQQQADVIRERLEAFCADPVALAEFYESVTPPLVIPQGLSVAEIGSTPITESSEKSSSATTPAVDPTAGIQETRSVEHDVRSSLIEEDSVV</sequence>